<protein>
    <submittedName>
        <fullName evidence="2">Uncharacterized protein</fullName>
    </submittedName>
</protein>
<comment type="caution">
    <text evidence="2">The sequence shown here is derived from an EMBL/GenBank/DDBJ whole genome shotgun (WGS) entry which is preliminary data.</text>
</comment>
<evidence type="ECO:0000313" key="3">
    <source>
        <dbReference type="Proteomes" id="UP000824120"/>
    </source>
</evidence>
<dbReference type="EMBL" id="JACXVP010000012">
    <property type="protein sequence ID" value="KAG5572093.1"/>
    <property type="molecule type" value="Genomic_DNA"/>
</dbReference>
<organism evidence="2 3">
    <name type="scientific">Solanum commersonii</name>
    <name type="common">Commerson's wild potato</name>
    <name type="synonym">Commerson's nightshade</name>
    <dbReference type="NCBI Taxonomy" id="4109"/>
    <lineage>
        <taxon>Eukaryota</taxon>
        <taxon>Viridiplantae</taxon>
        <taxon>Streptophyta</taxon>
        <taxon>Embryophyta</taxon>
        <taxon>Tracheophyta</taxon>
        <taxon>Spermatophyta</taxon>
        <taxon>Magnoliopsida</taxon>
        <taxon>eudicotyledons</taxon>
        <taxon>Gunneridae</taxon>
        <taxon>Pentapetalae</taxon>
        <taxon>asterids</taxon>
        <taxon>lamiids</taxon>
        <taxon>Solanales</taxon>
        <taxon>Solanaceae</taxon>
        <taxon>Solanoideae</taxon>
        <taxon>Solaneae</taxon>
        <taxon>Solanum</taxon>
    </lineage>
</organism>
<reference evidence="2 3" key="1">
    <citation type="submission" date="2020-09" db="EMBL/GenBank/DDBJ databases">
        <title>De no assembly of potato wild relative species, Solanum commersonii.</title>
        <authorList>
            <person name="Cho K."/>
        </authorList>
    </citation>
    <scope>NUCLEOTIDE SEQUENCE [LARGE SCALE GENOMIC DNA]</scope>
    <source>
        <strain evidence="2">LZ3.2</strain>
        <tissue evidence="2">Leaf</tissue>
    </source>
</reference>
<evidence type="ECO:0000256" key="1">
    <source>
        <dbReference type="SAM" id="MobiDB-lite"/>
    </source>
</evidence>
<dbReference type="AlphaFoldDB" id="A0A9J5W926"/>
<evidence type="ECO:0000313" key="2">
    <source>
        <dbReference type="EMBL" id="KAG5572093.1"/>
    </source>
</evidence>
<feature type="region of interest" description="Disordered" evidence="1">
    <location>
        <begin position="133"/>
        <end position="156"/>
    </location>
</feature>
<dbReference type="Proteomes" id="UP000824120">
    <property type="component" value="Chromosome 12"/>
</dbReference>
<name>A0A9J5W926_SOLCO</name>
<dbReference type="OrthoDB" id="10334376at2759"/>
<sequence length="156" mass="17772">MDKVLIRFRSRTRDTYSEFVPIPKQHEAAENYTTNSYSPQYLNEHSDRNKPSLAHTLFKEMLGGETNCFRDETMVLPETQVDHMFDKMLEKCNEADSLDNTSVGSNIDIFDDMDSRPISSVPSLYDQMVSDPNLSINPTKDEALGFPNKPVSELSV</sequence>
<accession>A0A9J5W926</accession>
<gene>
    <name evidence="2" type="ORF">H5410_061859</name>
</gene>
<keyword evidence="3" id="KW-1185">Reference proteome</keyword>
<proteinExistence type="predicted"/>